<keyword evidence="7" id="KW-1133">Transmembrane helix</keyword>
<evidence type="ECO:0000256" key="7">
    <source>
        <dbReference type="SAM" id="Phobius"/>
    </source>
</evidence>
<feature type="region of interest" description="Disordered" evidence="6">
    <location>
        <begin position="103"/>
        <end position="122"/>
    </location>
</feature>
<dbReference type="RefSeq" id="WP_344128927.1">
    <property type="nucleotide sequence ID" value="NZ_BAAARA010000004.1"/>
</dbReference>
<keyword evidence="7" id="KW-0812">Transmembrane</keyword>
<protein>
    <recommendedName>
        <fullName evidence="2">histidine kinase</fullName>
        <ecNumber evidence="2">2.7.13.3</ecNumber>
    </recommendedName>
</protein>
<accession>A0ABP5T014</accession>
<dbReference type="EC" id="2.7.13.3" evidence="2"/>
<dbReference type="Pfam" id="PF02518">
    <property type="entry name" value="HATPase_c"/>
    <property type="match status" value="1"/>
</dbReference>
<keyword evidence="9" id="KW-0547">Nucleotide-binding</keyword>
<dbReference type="SUPFAM" id="SSF55874">
    <property type="entry name" value="ATPase domain of HSP90 chaperone/DNA topoisomerase II/histidine kinase"/>
    <property type="match status" value="1"/>
</dbReference>
<feature type="transmembrane region" description="Helical" evidence="7">
    <location>
        <begin position="47"/>
        <end position="67"/>
    </location>
</feature>
<feature type="compositionally biased region" description="Polar residues" evidence="6">
    <location>
        <begin position="437"/>
        <end position="447"/>
    </location>
</feature>
<comment type="catalytic activity">
    <reaction evidence="1">
        <text>ATP + protein L-histidine = ADP + protein N-phospho-L-histidine.</text>
        <dbReference type="EC" id="2.7.13.3"/>
    </reaction>
</comment>
<feature type="region of interest" description="Disordered" evidence="6">
    <location>
        <begin position="355"/>
        <end position="447"/>
    </location>
</feature>
<keyword evidence="7" id="KW-0472">Membrane</keyword>
<dbReference type="GO" id="GO:0005524">
    <property type="term" value="F:ATP binding"/>
    <property type="evidence" value="ECO:0007669"/>
    <property type="project" value="UniProtKB-KW"/>
</dbReference>
<keyword evidence="4" id="KW-0808">Transferase</keyword>
<evidence type="ECO:0000256" key="1">
    <source>
        <dbReference type="ARBA" id="ARBA00000085"/>
    </source>
</evidence>
<evidence type="ECO:0000313" key="9">
    <source>
        <dbReference type="EMBL" id="GAA2342603.1"/>
    </source>
</evidence>
<dbReference type="InterPro" id="IPR036890">
    <property type="entry name" value="HATPase_C_sf"/>
</dbReference>
<name>A0ABP5T014_9PSEU</name>
<dbReference type="InterPro" id="IPR003594">
    <property type="entry name" value="HATPase_dom"/>
</dbReference>
<dbReference type="PANTHER" id="PTHR45436:SF5">
    <property type="entry name" value="SENSOR HISTIDINE KINASE TRCS"/>
    <property type="match status" value="1"/>
</dbReference>
<dbReference type="Proteomes" id="UP001501218">
    <property type="component" value="Unassembled WGS sequence"/>
</dbReference>
<evidence type="ECO:0000256" key="3">
    <source>
        <dbReference type="ARBA" id="ARBA00022553"/>
    </source>
</evidence>
<comment type="caution">
    <text evidence="9">The sequence shown here is derived from an EMBL/GenBank/DDBJ whole genome shotgun (WGS) entry which is preliminary data.</text>
</comment>
<reference evidence="10" key="1">
    <citation type="journal article" date="2019" name="Int. J. Syst. Evol. Microbiol.">
        <title>The Global Catalogue of Microorganisms (GCM) 10K type strain sequencing project: providing services to taxonomists for standard genome sequencing and annotation.</title>
        <authorList>
            <consortium name="The Broad Institute Genomics Platform"/>
            <consortium name="The Broad Institute Genome Sequencing Center for Infectious Disease"/>
            <person name="Wu L."/>
            <person name="Ma J."/>
        </authorList>
    </citation>
    <scope>NUCLEOTIDE SEQUENCE [LARGE SCALE GENOMIC DNA]</scope>
    <source>
        <strain evidence="10">JCM 16221</strain>
    </source>
</reference>
<proteinExistence type="predicted"/>
<feature type="compositionally biased region" description="Acidic residues" evidence="6">
    <location>
        <begin position="368"/>
        <end position="397"/>
    </location>
</feature>
<dbReference type="Gene3D" id="3.30.565.10">
    <property type="entry name" value="Histidine kinase-like ATPase, C-terminal domain"/>
    <property type="match status" value="1"/>
</dbReference>
<evidence type="ECO:0000259" key="8">
    <source>
        <dbReference type="SMART" id="SM00387"/>
    </source>
</evidence>
<dbReference type="SMART" id="SM00387">
    <property type="entry name" value="HATPase_c"/>
    <property type="match status" value="1"/>
</dbReference>
<organism evidence="9 10">
    <name type="scientific">Saccharopolyspora halophila</name>
    <dbReference type="NCBI Taxonomy" id="405551"/>
    <lineage>
        <taxon>Bacteria</taxon>
        <taxon>Bacillati</taxon>
        <taxon>Actinomycetota</taxon>
        <taxon>Actinomycetes</taxon>
        <taxon>Pseudonocardiales</taxon>
        <taxon>Pseudonocardiaceae</taxon>
        <taxon>Saccharopolyspora</taxon>
    </lineage>
</organism>
<keyword evidence="3" id="KW-0597">Phosphoprotein</keyword>
<feature type="domain" description="Histidine kinase/HSP90-like ATPase" evidence="8">
    <location>
        <begin position="247"/>
        <end position="358"/>
    </location>
</feature>
<keyword evidence="5" id="KW-0418">Kinase</keyword>
<evidence type="ECO:0000256" key="6">
    <source>
        <dbReference type="SAM" id="MobiDB-lite"/>
    </source>
</evidence>
<gene>
    <name evidence="9" type="ORF">GCM10009854_19160</name>
</gene>
<dbReference type="PANTHER" id="PTHR45436">
    <property type="entry name" value="SENSOR HISTIDINE KINASE YKOH"/>
    <property type="match status" value="1"/>
</dbReference>
<feature type="transmembrane region" description="Helical" evidence="7">
    <location>
        <begin position="20"/>
        <end position="41"/>
    </location>
</feature>
<evidence type="ECO:0000256" key="4">
    <source>
        <dbReference type="ARBA" id="ARBA00022679"/>
    </source>
</evidence>
<dbReference type="EMBL" id="BAAARA010000004">
    <property type="protein sequence ID" value="GAA2342603.1"/>
    <property type="molecule type" value="Genomic_DNA"/>
</dbReference>
<evidence type="ECO:0000256" key="2">
    <source>
        <dbReference type="ARBA" id="ARBA00012438"/>
    </source>
</evidence>
<dbReference type="InterPro" id="IPR050428">
    <property type="entry name" value="TCS_sensor_his_kinase"/>
</dbReference>
<keyword evidence="10" id="KW-1185">Reference proteome</keyword>
<sequence length="447" mass="47276">MSTETTAPHRGEFPSWYPVLFAFVGVLVLSGIATLTVSVTLTSTQLVVPIFAAALSLLLSVAVAALTRAVQMMRHYRRAAAAINSQMVRLADETLPQLAGRMRAGESPDAASQEMTNPLSPPHRRVIKAMGKELAAAERARAAALATCANAAGRVQALTTSMLADLRKMEDRHEDGDVLADLLTLDHSTAQAGRLADSIAVLTGARSGRRWSKPITIESVLRGAMARISDYRRLRVDSTSEKAVVGYAAEGVIHALAEIMDNATKFSPPAEEVLVHVDASEAGVVITVEDGGLTMSESALARAERAVSAEPLDLAEVSGTRLGLAVVGCLARKHELTVTFRGSARGGTAVVLTVPPELVTEPPAESDSQPEPEPEPVEDAPAEPETDQGSAESDDPDALPKRRRGKTLRAAPSKQRGAERSETQAGSRFGAFAGKRNTASTSDDQPR</sequence>
<evidence type="ECO:0000313" key="10">
    <source>
        <dbReference type="Proteomes" id="UP001501218"/>
    </source>
</evidence>
<keyword evidence="9" id="KW-0067">ATP-binding</keyword>
<evidence type="ECO:0000256" key="5">
    <source>
        <dbReference type="ARBA" id="ARBA00022777"/>
    </source>
</evidence>